<dbReference type="SUPFAM" id="SSF54786">
    <property type="entry name" value="YcfA/nrd intein domain"/>
    <property type="match status" value="1"/>
</dbReference>
<accession>A0A1G2BUH3</accession>
<name>A0A1G2BUH3_9BACT</name>
<dbReference type="EMBL" id="MHKO01000032">
    <property type="protein sequence ID" value="OGY91970.1"/>
    <property type="molecule type" value="Genomic_DNA"/>
</dbReference>
<proteinExistence type="inferred from homology"/>
<keyword evidence="3" id="KW-0540">Nuclease</keyword>
<gene>
    <name evidence="8" type="ORF">A3H70_01105</name>
</gene>
<dbReference type="GO" id="GO:0003729">
    <property type="term" value="F:mRNA binding"/>
    <property type="evidence" value="ECO:0007669"/>
    <property type="project" value="InterPro"/>
</dbReference>
<evidence type="ECO:0000313" key="8">
    <source>
        <dbReference type="EMBL" id="OGY91970.1"/>
    </source>
</evidence>
<dbReference type="Gene3D" id="3.30.920.30">
    <property type="entry name" value="Hypothetical protein"/>
    <property type="match status" value="1"/>
</dbReference>
<evidence type="ECO:0000256" key="2">
    <source>
        <dbReference type="ARBA" id="ARBA00022649"/>
    </source>
</evidence>
<evidence type="ECO:0000256" key="7">
    <source>
        <dbReference type="ARBA" id="ARBA00023016"/>
    </source>
</evidence>
<comment type="caution">
    <text evidence="8">The sequence shown here is derived from an EMBL/GenBank/DDBJ whole genome shotgun (WGS) entry which is preliminary data.</text>
</comment>
<dbReference type="InterPro" id="IPR038570">
    <property type="entry name" value="HicA_sf"/>
</dbReference>
<evidence type="ECO:0000256" key="1">
    <source>
        <dbReference type="ARBA" id="ARBA00006620"/>
    </source>
</evidence>
<keyword evidence="7" id="KW-0346">Stress response</keyword>
<protein>
    <recommendedName>
        <fullName evidence="10">Addiction module toxin, HicA family</fullName>
    </recommendedName>
</protein>
<keyword evidence="4" id="KW-0255">Endonuclease</keyword>
<dbReference type="InterPro" id="IPR012933">
    <property type="entry name" value="HicA_mRNA_interferase"/>
</dbReference>
<dbReference type="GO" id="GO:0016787">
    <property type="term" value="F:hydrolase activity"/>
    <property type="evidence" value="ECO:0007669"/>
    <property type="project" value="UniProtKB-KW"/>
</dbReference>
<keyword evidence="6" id="KW-0694">RNA-binding</keyword>
<dbReference type="STRING" id="1798553.A3H70_01105"/>
<evidence type="ECO:0000256" key="4">
    <source>
        <dbReference type="ARBA" id="ARBA00022759"/>
    </source>
</evidence>
<dbReference type="Proteomes" id="UP000178109">
    <property type="component" value="Unassembled WGS sequence"/>
</dbReference>
<dbReference type="AlphaFoldDB" id="A0A1G2BUH3"/>
<evidence type="ECO:0000256" key="6">
    <source>
        <dbReference type="ARBA" id="ARBA00022884"/>
    </source>
</evidence>
<keyword evidence="2" id="KW-1277">Toxin-antitoxin system</keyword>
<evidence type="ECO:0000256" key="5">
    <source>
        <dbReference type="ARBA" id="ARBA00022801"/>
    </source>
</evidence>
<sequence length="69" mass="8005">MPQTTQKKMLRALQKLGFGIMRIKGGHYILSDGVHETCVPFHSQELSRALMMKIIKQSNKNIEDFRPYL</sequence>
<comment type="similarity">
    <text evidence="1">Belongs to the HicA mRNA interferase family.</text>
</comment>
<evidence type="ECO:0000313" key="9">
    <source>
        <dbReference type="Proteomes" id="UP000178109"/>
    </source>
</evidence>
<evidence type="ECO:0000256" key="3">
    <source>
        <dbReference type="ARBA" id="ARBA00022722"/>
    </source>
</evidence>
<reference evidence="8 9" key="1">
    <citation type="journal article" date="2016" name="Nat. Commun.">
        <title>Thousands of microbial genomes shed light on interconnected biogeochemical processes in an aquifer system.</title>
        <authorList>
            <person name="Anantharaman K."/>
            <person name="Brown C.T."/>
            <person name="Hug L.A."/>
            <person name="Sharon I."/>
            <person name="Castelle C.J."/>
            <person name="Probst A.J."/>
            <person name="Thomas B.C."/>
            <person name="Singh A."/>
            <person name="Wilkins M.J."/>
            <person name="Karaoz U."/>
            <person name="Brodie E.L."/>
            <person name="Williams K.H."/>
            <person name="Hubbard S.S."/>
            <person name="Banfield J.F."/>
        </authorList>
    </citation>
    <scope>NUCLEOTIDE SEQUENCE [LARGE SCALE GENOMIC DNA]</scope>
</reference>
<organism evidence="8 9">
    <name type="scientific">Candidatus Komeilibacteria bacterium RIFCSPLOWO2_02_FULL_48_11</name>
    <dbReference type="NCBI Taxonomy" id="1798553"/>
    <lineage>
        <taxon>Bacteria</taxon>
        <taxon>Candidatus Komeiliibacteriota</taxon>
    </lineage>
</organism>
<keyword evidence="5" id="KW-0378">Hydrolase</keyword>
<evidence type="ECO:0008006" key="10">
    <source>
        <dbReference type="Google" id="ProtNLM"/>
    </source>
</evidence>
<dbReference type="Pfam" id="PF07927">
    <property type="entry name" value="HicA_toxin"/>
    <property type="match status" value="1"/>
</dbReference>
<dbReference type="GO" id="GO:0004519">
    <property type="term" value="F:endonuclease activity"/>
    <property type="evidence" value="ECO:0007669"/>
    <property type="project" value="UniProtKB-KW"/>
</dbReference>